<organism evidence="1">
    <name type="scientific">candidate division CPR3 bacterium</name>
    <dbReference type="NCBI Taxonomy" id="2268181"/>
    <lineage>
        <taxon>Bacteria</taxon>
        <taxon>Bacteria division CPR3</taxon>
    </lineage>
</organism>
<accession>A0A7V3J9A3</accession>
<proteinExistence type="predicted"/>
<dbReference type="EMBL" id="DTGG01000036">
    <property type="protein sequence ID" value="HFZ08717.1"/>
    <property type="molecule type" value="Genomic_DNA"/>
</dbReference>
<gene>
    <name evidence="1" type="ORF">ENV41_01105</name>
</gene>
<protein>
    <submittedName>
        <fullName evidence="1">Uncharacterized protein</fullName>
    </submittedName>
</protein>
<comment type="caution">
    <text evidence="1">The sequence shown here is derived from an EMBL/GenBank/DDBJ whole genome shotgun (WGS) entry which is preliminary data.</text>
</comment>
<name>A0A7V3J9A3_UNCC3</name>
<sequence length="146" mass="16506">MMFDDDKKAIIISKSDEQTIERDRYSETTGLTPAQKSQMIMAGINIAENLMDIARNIIEIAKVEKEGKIKIDLIKAKTEQVISKIRAETAQLQKKGEIIDKKGKIVVDILDKVRQIINDLPEADSEVRLRAIEKLPEIINMTLSSE</sequence>
<reference evidence="1" key="1">
    <citation type="journal article" date="2020" name="mSystems">
        <title>Genome- and Community-Level Interaction Insights into Carbon Utilization and Element Cycling Functions of Hydrothermarchaeota in Hydrothermal Sediment.</title>
        <authorList>
            <person name="Zhou Z."/>
            <person name="Liu Y."/>
            <person name="Xu W."/>
            <person name="Pan J."/>
            <person name="Luo Z.H."/>
            <person name="Li M."/>
        </authorList>
    </citation>
    <scope>NUCLEOTIDE SEQUENCE [LARGE SCALE GENOMIC DNA]</scope>
    <source>
        <strain evidence="1">SpSt-757</strain>
    </source>
</reference>
<evidence type="ECO:0000313" key="1">
    <source>
        <dbReference type="EMBL" id="HFZ08717.1"/>
    </source>
</evidence>
<dbReference type="AlphaFoldDB" id="A0A7V3J9A3"/>